<sequence length="152" mass="16960">MTQLRPLRWQDVPELVTLEQQLFAHDAWGEPTWWAELAQRPRRSYVVAQSGDSLAGYAGLDRGGDVADVMTIAVAPAHQGTGLGRVLLDRLVADARESGAEHLMLEVRADNEAAQRLYARSGFELLTVRRKYYQPGDVDAHVMRLHLKGDTP</sequence>
<gene>
    <name evidence="5" type="ORF">FB474_0486</name>
</gene>
<keyword evidence="2" id="KW-0012">Acyltransferase</keyword>
<keyword evidence="3" id="KW-0963">Cytoplasm</keyword>
<accession>A0A542ZFS1</accession>
<dbReference type="RefSeq" id="WP_246092008.1">
    <property type="nucleotide sequence ID" value="NZ_BAAAKX010000009.1"/>
</dbReference>
<dbReference type="InterPro" id="IPR006464">
    <property type="entry name" value="AcTrfase_RimI/Ard1"/>
</dbReference>
<dbReference type="PANTHER" id="PTHR43877">
    <property type="entry name" value="AMINOALKYLPHOSPHONATE N-ACETYLTRANSFERASE-RELATED-RELATED"/>
    <property type="match status" value="1"/>
</dbReference>
<evidence type="ECO:0000256" key="3">
    <source>
        <dbReference type="RuleBase" id="RU363094"/>
    </source>
</evidence>
<protein>
    <recommendedName>
        <fullName evidence="3">[Ribosomal protein bS18]-alanine N-acetyltransferase</fullName>
        <ecNumber evidence="3">2.3.1.266</ecNumber>
    </recommendedName>
</protein>
<dbReference type="InterPro" id="IPR016181">
    <property type="entry name" value="Acyl_CoA_acyltransferase"/>
</dbReference>
<dbReference type="Gene3D" id="3.40.630.30">
    <property type="match status" value="1"/>
</dbReference>
<dbReference type="CDD" id="cd04301">
    <property type="entry name" value="NAT_SF"/>
    <property type="match status" value="1"/>
</dbReference>
<feature type="domain" description="N-acetyltransferase" evidence="4">
    <location>
        <begin position="2"/>
        <end position="148"/>
    </location>
</feature>
<dbReference type="EC" id="2.3.1.266" evidence="3"/>
<comment type="caution">
    <text evidence="5">The sequence shown here is derived from an EMBL/GenBank/DDBJ whole genome shotgun (WGS) entry which is preliminary data.</text>
</comment>
<proteinExistence type="inferred from homology"/>
<dbReference type="InterPro" id="IPR000182">
    <property type="entry name" value="GNAT_dom"/>
</dbReference>
<dbReference type="NCBIfam" id="TIGR01575">
    <property type="entry name" value="rimI"/>
    <property type="match status" value="1"/>
</dbReference>
<reference evidence="5 6" key="1">
    <citation type="submission" date="2019-06" db="EMBL/GenBank/DDBJ databases">
        <title>Sequencing the genomes of 1000 actinobacteria strains.</title>
        <authorList>
            <person name="Klenk H.-P."/>
        </authorList>
    </citation>
    <scope>NUCLEOTIDE SEQUENCE [LARGE SCALE GENOMIC DNA]</scope>
    <source>
        <strain evidence="5 6">DSM 18082</strain>
    </source>
</reference>
<dbReference type="Proteomes" id="UP000319514">
    <property type="component" value="Unassembled WGS sequence"/>
</dbReference>
<dbReference type="SUPFAM" id="SSF55729">
    <property type="entry name" value="Acyl-CoA N-acyltransferases (Nat)"/>
    <property type="match status" value="1"/>
</dbReference>
<comment type="similarity">
    <text evidence="3">Belongs to the acetyltransferase family. RimI subfamily.</text>
</comment>
<evidence type="ECO:0000259" key="4">
    <source>
        <dbReference type="PROSITE" id="PS51186"/>
    </source>
</evidence>
<dbReference type="EMBL" id="VFOQ01000001">
    <property type="protein sequence ID" value="TQL59139.1"/>
    <property type="molecule type" value="Genomic_DNA"/>
</dbReference>
<keyword evidence="1 5" id="KW-0808">Transferase</keyword>
<dbReference type="GO" id="GO:0008999">
    <property type="term" value="F:protein-N-terminal-alanine acetyltransferase activity"/>
    <property type="evidence" value="ECO:0007669"/>
    <property type="project" value="UniProtKB-EC"/>
</dbReference>
<name>A0A542ZFS1_9MICO</name>
<dbReference type="Pfam" id="PF00583">
    <property type="entry name" value="Acetyltransf_1"/>
    <property type="match status" value="1"/>
</dbReference>
<dbReference type="PROSITE" id="PS51186">
    <property type="entry name" value="GNAT"/>
    <property type="match status" value="1"/>
</dbReference>
<evidence type="ECO:0000313" key="5">
    <source>
        <dbReference type="EMBL" id="TQL59139.1"/>
    </source>
</evidence>
<dbReference type="PANTHER" id="PTHR43877:SF2">
    <property type="entry name" value="AMINOALKYLPHOSPHONATE N-ACETYLTRANSFERASE-RELATED"/>
    <property type="match status" value="1"/>
</dbReference>
<comment type="catalytic activity">
    <reaction evidence="3">
        <text>N-terminal L-alanyl-[ribosomal protein bS18] + acetyl-CoA = N-terminal N(alpha)-acetyl-L-alanyl-[ribosomal protein bS18] + CoA + H(+)</text>
        <dbReference type="Rhea" id="RHEA:43756"/>
        <dbReference type="Rhea" id="RHEA-COMP:10676"/>
        <dbReference type="Rhea" id="RHEA-COMP:10677"/>
        <dbReference type="ChEBI" id="CHEBI:15378"/>
        <dbReference type="ChEBI" id="CHEBI:57287"/>
        <dbReference type="ChEBI" id="CHEBI:57288"/>
        <dbReference type="ChEBI" id="CHEBI:64718"/>
        <dbReference type="ChEBI" id="CHEBI:83683"/>
        <dbReference type="EC" id="2.3.1.266"/>
    </reaction>
</comment>
<evidence type="ECO:0000256" key="2">
    <source>
        <dbReference type="ARBA" id="ARBA00023315"/>
    </source>
</evidence>
<comment type="function">
    <text evidence="3">Acetylates the N-terminal alanine of ribosomal protein bS18.</text>
</comment>
<evidence type="ECO:0000313" key="6">
    <source>
        <dbReference type="Proteomes" id="UP000319514"/>
    </source>
</evidence>
<comment type="subcellular location">
    <subcellularLocation>
        <location evidence="3">Cytoplasm</location>
    </subcellularLocation>
</comment>
<evidence type="ECO:0000256" key="1">
    <source>
        <dbReference type="ARBA" id="ARBA00022679"/>
    </source>
</evidence>
<dbReference type="AlphaFoldDB" id="A0A542ZFS1"/>
<keyword evidence="6" id="KW-1185">Reference proteome</keyword>
<dbReference type="GO" id="GO:0005737">
    <property type="term" value="C:cytoplasm"/>
    <property type="evidence" value="ECO:0007669"/>
    <property type="project" value="UniProtKB-SubCell"/>
</dbReference>
<dbReference type="InterPro" id="IPR050832">
    <property type="entry name" value="Bact_Acetyltransf"/>
</dbReference>
<organism evidence="5 6">
    <name type="scientific">Oryzihumus leptocrescens</name>
    <dbReference type="NCBI Taxonomy" id="297536"/>
    <lineage>
        <taxon>Bacteria</taxon>
        <taxon>Bacillati</taxon>
        <taxon>Actinomycetota</taxon>
        <taxon>Actinomycetes</taxon>
        <taxon>Micrococcales</taxon>
        <taxon>Intrasporangiaceae</taxon>
        <taxon>Oryzihumus</taxon>
    </lineage>
</organism>